<dbReference type="OrthoDB" id="8902323at2"/>
<sequence>MRFFIRLLLTMIIAAAVAQPATAQEGWIRWVDPAERAFSLDAPAGWRVEGGLRRHAAVDVRPEVTMTSPDGLIFIRIGDAANPTMVQPNQQMAAMGFVEGRWYSPGYGVNMLVMRYLPGARFALDYYLPKSLGPISQVIVRELNQPSNQAMSIMASAGIQGRVDTADLTFQTTEAQGPRQGYLLIQTRLIIAPGAPDMGNWEVTKLSGYLAAPQALPQAWRIYTRALGSFQWDPYWWEGQMRQVGATSYVVSRTENELARIIQEMTYHRQQVADEAHQKWTEYIRGTRTFTGPDGNPREIDANADQYVMAPDGRIFGRDQNLGNEGFFVGQDGAYYTKE</sequence>
<gene>
    <name evidence="2" type="ordered locus">Deba_0673</name>
</gene>
<name>E1QEQ9_DESB2</name>
<proteinExistence type="predicted"/>
<feature type="signal peptide" evidence="1">
    <location>
        <begin position="1"/>
        <end position="23"/>
    </location>
</feature>
<protein>
    <submittedName>
        <fullName evidence="2">Uncharacterized protein</fullName>
    </submittedName>
</protein>
<evidence type="ECO:0000256" key="1">
    <source>
        <dbReference type="SAM" id="SignalP"/>
    </source>
</evidence>
<reference evidence="2 3" key="1">
    <citation type="journal article" date="2010" name="Stand. Genomic Sci.">
        <title>Complete genome sequence of Desulfarculus baarsii type strain (2st14).</title>
        <authorList>
            <person name="Sun H."/>
            <person name="Spring S."/>
            <person name="Lapidus A."/>
            <person name="Davenport K."/>
            <person name="Del Rio T.G."/>
            <person name="Tice H."/>
            <person name="Nolan M."/>
            <person name="Copeland A."/>
            <person name="Cheng J.F."/>
            <person name="Lucas S."/>
            <person name="Tapia R."/>
            <person name="Goodwin L."/>
            <person name="Pitluck S."/>
            <person name="Ivanova N."/>
            <person name="Pagani I."/>
            <person name="Mavromatis K."/>
            <person name="Ovchinnikova G."/>
            <person name="Pati A."/>
            <person name="Chen A."/>
            <person name="Palaniappan K."/>
            <person name="Hauser L."/>
            <person name="Chang Y.J."/>
            <person name="Jeffries C.D."/>
            <person name="Detter J.C."/>
            <person name="Han C."/>
            <person name="Rohde M."/>
            <person name="Brambilla E."/>
            <person name="Goker M."/>
            <person name="Woyke T."/>
            <person name="Bristow J."/>
            <person name="Eisen J.A."/>
            <person name="Markowitz V."/>
            <person name="Hugenholtz P."/>
            <person name="Kyrpides N.C."/>
            <person name="Klenk H.P."/>
            <person name="Land M."/>
        </authorList>
    </citation>
    <scope>NUCLEOTIDE SEQUENCE [LARGE SCALE GENOMIC DNA]</scope>
    <source>
        <strain evidence="3">ATCC 33931 / DSM 2075 / LMG 7858 / VKM B-1802 / 2st14</strain>
    </source>
</reference>
<keyword evidence="3" id="KW-1185">Reference proteome</keyword>
<keyword evidence="1" id="KW-0732">Signal</keyword>
<accession>E1QEQ9</accession>
<dbReference type="KEGG" id="dbr:Deba_0673"/>
<dbReference type="Proteomes" id="UP000009047">
    <property type="component" value="Chromosome"/>
</dbReference>
<evidence type="ECO:0000313" key="2">
    <source>
        <dbReference type="EMBL" id="ADK84045.1"/>
    </source>
</evidence>
<dbReference type="RefSeq" id="WP_013257500.1">
    <property type="nucleotide sequence ID" value="NC_014365.1"/>
</dbReference>
<dbReference type="EMBL" id="CP002085">
    <property type="protein sequence ID" value="ADK84045.1"/>
    <property type="molecule type" value="Genomic_DNA"/>
</dbReference>
<organism evidence="2 3">
    <name type="scientific">Desulfarculus baarsii (strain ATCC 33931 / DSM 2075 / LMG 7858 / VKM B-1802 / 2st14)</name>
    <dbReference type="NCBI Taxonomy" id="644282"/>
    <lineage>
        <taxon>Bacteria</taxon>
        <taxon>Pseudomonadati</taxon>
        <taxon>Thermodesulfobacteriota</taxon>
        <taxon>Desulfarculia</taxon>
        <taxon>Desulfarculales</taxon>
        <taxon>Desulfarculaceae</taxon>
        <taxon>Desulfarculus</taxon>
    </lineage>
</organism>
<feature type="chain" id="PRO_5003150045" evidence="1">
    <location>
        <begin position="24"/>
        <end position="339"/>
    </location>
</feature>
<dbReference type="eggNOG" id="ENOG50335JQ">
    <property type="taxonomic scope" value="Bacteria"/>
</dbReference>
<dbReference type="AlphaFoldDB" id="E1QEQ9"/>
<dbReference type="HOGENOM" id="CLU_818181_0_0_7"/>
<evidence type="ECO:0000313" key="3">
    <source>
        <dbReference type="Proteomes" id="UP000009047"/>
    </source>
</evidence>